<feature type="transmembrane region" description="Helical" evidence="1">
    <location>
        <begin position="71"/>
        <end position="89"/>
    </location>
</feature>
<dbReference type="RefSeq" id="WP_002696263.1">
    <property type="nucleotide sequence ID" value="NZ_AAWS01000011.1"/>
</dbReference>
<name>A1ZJJ4_MICM2</name>
<accession>A1ZJJ4</accession>
<dbReference type="GO" id="GO:0003677">
    <property type="term" value="F:DNA binding"/>
    <property type="evidence" value="ECO:0007669"/>
    <property type="project" value="InterPro"/>
</dbReference>
<keyword evidence="1" id="KW-1133">Transmembrane helix</keyword>
<dbReference type="Gene3D" id="3.40.1360.10">
    <property type="match status" value="1"/>
</dbReference>
<evidence type="ECO:0000256" key="1">
    <source>
        <dbReference type="SAM" id="Phobius"/>
    </source>
</evidence>
<protein>
    <submittedName>
        <fullName evidence="2">Uncharacterized protein</fullName>
    </submittedName>
</protein>
<comment type="caution">
    <text evidence="2">The sequence shown here is derived from an EMBL/GenBank/DDBJ whole genome shotgun (WGS) entry which is preliminary data.</text>
</comment>
<keyword evidence="3" id="KW-1185">Reference proteome</keyword>
<keyword evidence="1" id="KW-0472">Membrane</keyword>
<gene>
    <name evidence="2" type="ORF">M23134_01351</name>
</gene>
<keyword evidence="1" id="KW-0812">Transmembrane</keyword>
<feature type="transmembrane region" description="Helical" evidence="1">
    <location>
        <begin position="95"/>
        <end position="112"/>
    </location>
</feature>
<dbReference type="EMBL" id="AAWS01000011">
    <property type="protein sequence ID" value="EAY29297.1"/>
    <property type="molecule type" value="Genomic_DNA"/>
</dbReference>
<dbReference type="InterPro" id="IPR036078">
    <property type="entry name" value="Spo11/TopoVI_A_sf"/>
</dbReference>
<proteinExistence type="predicted"/>
<evidence type="ECO:0000313" key="3">
    <source>
        <dbReference type="Proteomes" id="UP000004095"/>
    </source>
</evidence>
<reference evidence="2 3" key="1">
    <citation type="submission" date="2007-01" db="EMBL/GenBank/DDBJ databases">
        <authorList>
            <person name="Haygood M."/>
            <person name="Podell S."/>
            <person name="Anderson C."/>
            <person name="Hopkinson B."/>
            <person name="Roe K."/>
            <person name="Barbeau K."/>
            <person name="Gaasterland T."/>
            <person name="Ferriera S."/>
            <person name="Johnson J."/>
            <person name="Kravitz S."/>
            <person name="Beeson K."/>
            <person name="Sutton G."/>
            <person name="Rogers Y.-H."/>
            <person name="Friedman R."/>
            <person name="Frazier M."/>
            <person name="Venter J.C."/>
        </authorList>
    </citation>
    <scope>NUCLEOTIDE SEQUENCE [LARGE SCALE GENOMIC DNA]</scope>
    <source>
        <strain evidence="2 3">ATCC 23134</strain>
    </source>
</reference>
<dbReference type="AlphaFoldDB" id="A1ZJJ4"/>
<sequence length="332" mass="38416">MKCPKCEHEQKYKEGMTCLSCKYKFIIDPKEKGHLNDYKMKLRIEQVSQSGQVYFTPRQLYALYRGKFKKSYALTMLVFGAIVISLFLAGGSPEGAVVVGVGFTIAILYEVFKKSWLSEQNFLATFNHWYTRSELVKEVKHLVLQPELKLPKNVREKDIYNYGVEAVIVTDQDVYVDLFVKNNYHTQYKALIISKHLYPTYLTPRLKQLLQEKPDLPLFFIHDATLEGLQTMTQFRNRAELATEGHPCIDLGLTPAHFNQLKPLKRLLQGIDDTHAPLDYLQHQHFTSIFNKYIVERAEQQALLSEEELSVIEADELSDRILMIDLIADDFG</sequence>
<organism evidence="2 3">
    <name type="scientific">Microscilla marina ATCC 23134</name>
    <dbReference type="NCBI Taxonomy" id="313606"/>
    <lineage>
        <taxon>Bacteria</taxon>
        <taxon>Pseudomonadati</taxon>
        <taxon>Bacteroidota</taxon>
        <taxon>Cytophagia</taxon>
        <taxon>Cytophagales</taxon>
        <taxon>Microscillaceae</taxon>
        <taxon>Microscilla</taxon>
    </lineage>
</organism>
<dbReference type="SUPFAM" id="SSF56726">
    <property type="entry name" value="DNA topoisomerase IV, alpha subunit"/>
    <property type="match status" value="1"/>
</dbReference>
<dbReference type="OrthoDB" id="7061802at2"/>
<dbReference type="eggNOG" id="COG1697">
    <property type="taxonomic scope" value="Bacteria"/>
</dbReference>
<evidence type="ECO:0000313" key="2">
    <source>
        <dbReference type="EMBL" id="EAY29297.1"/>
    </source>
</evidence>
<dbReference type="Proteomes" id="UP000004095">
    <property type="component" value="Unassembled WGS sequence"/>
</dbReference>
<dbReference type="GO" id="GO:0005694">
    <property type="term" value="C:chromosome"/>
    <property type="evidence" value="ECO:0007669"/>
    <property type="project" value="InterPro"/>
</dbReference>